<proteinExistence type="predicted"/>
<evidence type="ECO:0000313" key="2">
    <source>
        <dbReference type="EMBL" id="EUC49821.1"/>
    </source>
</evidence>
<dbReference type="OrthoDB" id="5362512at2759"/>
<organism evidence="2 3">
    <name type="scientific">Bipolaris oryzae ATCC 44560</name>
    <dbReference type="NCBI Taxonomy" id="930090"/>
    <lineage>
        <taxon>Eukaryota</taxon>
        <taxon>Fungi</taxon>
        <taxon>Dikarya</taxon>
        <taxon>Ascomycota</taxon>
        <taxon>Pezizomycotina</taxon>
        <taxon>Dothideomycetes</taxon>
        <taxon>Pleosporomycetidae</taxon>
        <taxon>Pleosporales</taxon>
        <taxon>Pleosporineae</taxon>
        <taxon>Pleosporaceae</taxon>
        <taxon>Bipolaris</taxon>
    </lineage>
</organism>
<feature type="non-terminal residue" evidence="2">
    <location>
        <position position="1"/>
    </location>
</feature>
<dbReference type="STRING" id="930090.W7A186"/>
<dbReference type="HOGENOM" id="CLU_002639_8_3_1"/>
<sequence>VTDYICLSHCWGSDEMFKTTIENISERMHNIRFNDLPATFRDAVRITRDLGKRHLWIDSLCIIQNDPRDWRDEGLRMHEIYGNSYLTIVASKTKGPDDGLFSVSSRYKLQDFLFMMDRKQFVMHVRQKVTHFNSIDSFPLLKRGWVFQERILSRRMVHFGPQELVWECMEMEECECGNVDEGISWNSRTPRKSLLLMEGNPFLWNRIAAAYSSLSLTKENDVLPALSGIAKKHKPEPEARYLAGFWDGKFMIFHLLW</sequence>
<dbReference type="AlphaFoldDB" id="W7A186"/>
<feature type="non-terminal residue" evidence="2">
    <location>
        <position position="257"/>
    </location>
</feature>
<dbReference type="eggNOG" id="ENOG502SN0Y">
    <property type="taxonomic scope" value="Eukaryota"/>
</dbReference>
<dbReference type="RefSeq" id="XP_007683683.1">
    <property type="nucleotide sequence ID" value="XM_007685493.1"/>
</dbReference>
<dbReference type="Pfam" id="PF06985">
    <property type="entry name" value="HET"/>
    <property type="match status" value="1"/>
</dbReference>
<reference evidence="2 3" key="1">
    <citation type="journal article" date="2013" name="PLoS Genet.">
        <title>Comparative genome structure, secondary metabolite, and effector coding capacity across Cochliobolus pathogens.</title>
        <authorList>
            <person name="Condon B.J."/>
            <person name="Leng Y."/>
            <person name="Wu D."/>
            <person name="Bushley K.E."/>
            <person name="Ohm R.A."/>
            <person name="Otillar R."/>
            <person name="Martin J."/>
            <person name="Schackwitz W."/>
            <person name="Grimwood J."/>
            <person name="MohdZainudin N."/>
            <person name="Xue C."/>
            <person name="Wang R."/>
            <person name="Manning V.A."/>
            <person name="Dhillon B."/>
            <person name="Tu Z.J."/>
            <person name="Steffenson B.J."/>
            <person name="Salamov A."/>
            <person name="Sun H."/>
            <person name="Lowry S."/>
            <person name="LaButti K."/>
            <person name="Han J."/>
            <person name="Copeland A."/>
            <person name="Lindquist E."/>
            <person name="Barry K."/>
            <person name="Schmutz J."/>
            <person name="Baker S.E."/>
            <person name="Ciuffetti L.M."/>
            <person name="Grigoriev I.V."/>
            <person name="Zhong S."/>
            <person name="Turgeon B.G."/>
        </authorList>
    </citation>
    <scope>NUCLEOTIDE SEQUENCE [LARGE SCALE GENOMIC DNA]</scope>
    <source>
        <strain evidence="2 3">ATCC 44560</strain>
    </source>
</reference>
<evidence type="ECO:0000259" key="1">
    <source>
        <dbReference type="Pfam" id="PF06985"/>
    </source>
</evidence>
<evidence type="ECO:0000313" key="3">
    <source>
        <dbReference type="Proteomes" id="UP000054032"/>
    </source>
</evidence>
<dbReference type="KEGG" id="bor:COCMIDRAFT_57272"/>
<dbReference type="Proteomes" id="UP000054032">
    <property type="component" value="Unassembled WGS sequence"/>
</dbReference>
<name>W7A186_COCMI</name>
<dbReference type="InterPro" id="IPR010730">
    <property type="entry name" value="HET"/>
</dbReference>
<dbReference type="GeneID" id="19124717"/>
<keyword evidence="3" id="KW-1185">Reference proteome</keyword>
<dbReference type="EMBL" id="KI963928">
    <property type="protein sequence ID" value="EUC49821.1"/>
    <property type="molecule type" value="Genomic_DNA"/>
</dbReference>
<accession>W7A186</accession>
<dbReference type="PANTHER" id="PTHR33112:SF9">
    <property type="entry name" value="HETEROKARYON INCOMPATIBILITY DOMAIN-CONTAINING PROTEIN"/>
    <property type="match status" value="1"/>
</dbReference>
<dbReference type="PANTHER" id="PTHR33112">
    <property type="entry name" value="DOMAIN PROTEIN, PUTATIVE-RELATED"/>
    <property type="match status" value="1"/>
</dbReference>
<feature type="domain" description="Heterokaryon incompatibility" evidence="1">
    <location>
        <begin position="4"/>
        <end position="149"/>
    </location>
</feature>
<gene>
    <name evidence="2" type="ORF">COCMIDRAFT_57272</name>
</gene>
<protein>
    <recommendedName>
        <fullName evidence="1">Heterokaryon incompatibility domain-containing protein</fullName>
    </recommendedName>
</protein>